<dbReference type="HOGENOM" id="CLU_1293934_0_0_6"/>
<evidence type="ECO:0000313" key="4">
    <source>
        <dbReference type="Proteomes" id="UP000324170"/>
    </source>
</evidence>
<dbReference type="EMBL" id="VNHN01000036">
    <property type="protein sequence ID" value="TYP03959.1"/>
    <property type="molecule type" value="Genomic_DNA"/>
</dbReference>
<reference evidence="2 4" key="2">
    <citation type="submission" date="2019-07" db="EMBL/GenBank/DDBJ databases">
        <title>Genomic Encyclopedia of Type Strains, Phase I: the one thousand microbial genomes (KMG-I) project.</title>
        <authorList>
            <person name="Kyrpides N."/>
        </authorList>
    </citation>
    <scope>NUCLEOTIDE SEQUENCE [LARGE SCALE GENOMIC DNA]</scope>
    <source>
        <strain evidence="2 4">DSM 17909</strain>
    </source>
</reference>
<dbReference type="STRING" id="351671.XDD1_3117"/>
<dbReference type="AlphaFoldDB" id="A0A068QW08"/>
<proteinExistence type="predicted"/>
<gene>
    <name evidence="2" type="ORF">LY16_02312</name>
    <name evidence="1" type="ORF">XDD1_3117</name>
</gene>
<organism evidence="1 3">
    <name type="scientific">Xenorhabdus doucetiae</name>
    <dbReference type="NCBI Taxonomy" id="351671"/>
    <lineage>
        <taxon>Bacteria</taxon>
        <taxon>Pseudomonadati</taxon>
        <taxon>Pseudomonadota</taxon>
        <taxon>Gammaproteobacteria</taxon>
        <taxon>Enterobacterales</taxon>
        <taxon>Morganellaceae</taxon>
        <taxon>Xenorhabdus</taxon>
    </lineage>
</organism>
<dbReference type="Proteomes" id="UP000032721">
    <property type="component" value="Chromosome"/>
</dbReference>
<evidence type="ECO:0000313" key="3">
    <source>
        <dbReference type="Proteomes" id="UP000032721"/>
    </source>
</evidence>
<keyword evidence="4" id="KW-1185">Reference proteome</keyword>
<name>A0A068QW08_9GAMM</name>
<dbReference type="Proteomes" id="UP000324170">
    <property type="component" value="Unassembled WGS sequence"/>
</dbReference>
<dbReference type="EMBL" id="FO704550">
    <property type="protein sequence ID" value="CDG18816.1"/>
    <property type="molecule type" value="Genomic_DNA"/>
</dbReference>
<evidence type="ECO:0000313" key="1">
    <source>
        <dbReference type="EMBL" id="CDG18816.1"/>
    </source>
</evidence>
<accession>A0A068QW08</accession>
<reference evidence="1 3" key="1">
    <citation type="submission" date="2013-07" db="EMBL/GenBank/DDBJ databases">
        <authorList>
            <person name="Genoscope - CEA"/>
        </authorList>
    </citation>
    <scope>NUCLEOTIDE SEQUENCE [LARGE SCALE GENOMIC DNA]</scope>
    <source>
        <strain evidence="1">FRM16</strain>
        <strain evidence="3">FRM16 / DSM 17909</strain>
    </source>
</reference>
<dbReference type="KEGG" id="xdo:XDD1_3117"/>
<sequence length="254" mass="30638">MPFFRPFREKFFAGDLVYGLSEQRNIYFSKISHFNGVKTYYDEKRSPPILIDYYLTPVELKNIDEIENILKHGPLSDSDNQYYSEVMEDFYERYHYNGCNHYTYKKYEEDFFKYLKHNKKYCNVMDSKQEYNELTIGRKCKGGLSWIGRSNSKLVRDIHVHFILDGIDMERVAEKREDEKSITGKELRWLFRHRYHLKVMKKVQFWNNGNPTFPPWMGLGSHVWNNYARHLAEKENLGLDEEIYDGLSRLFKIL</sequence>
<evidence type="ECO:0000313" key="2">
    <source>
        <dbReference type="EMBL" id="TYP03959.1"/>
    </source>
</evidence>
<protein>
    <recommendedName>
        <fullName evidence="5">T3SS effector EspK</fullName>
    </recommendedName>
</protein>
<dbReference type="OrthoDB" id="8451383at2"/>
<dbReference type="RefSeq" id="WP_045972232.1">
    <property type="nucleotide sequence ID" value="NZ_CAWMED010000001.1"/>
</dbReference>
<evidence type="ECO:0008006" key="5">
    <source>
        <dbReference type="Google" id="ProtNLM"/>
    </source>
</evidence>